<dbReference type="STRING" id="1148509.SAMN05216222_4001"/>
<organism evidence="1 2">
    <name type="scientific">Pseudomonas prosekii</name>
    <dbReference type="NCBI Taxonomy" id="1148509"/>
    <lineage>
        <taxon>Bacteria</taxon>
        <taxon>Pseudomonadati</taxon>
        <taxon>Pseudomonadota</taxon>
        <taxon>Gammaproteobacteria</taxon>
        <taxon>Pseudomonadales</taxon>
        <taxon>Pseudomonadaceae</taxon>
        <taxon>Pseudomonas</taxon>
    </lineage>
</organism>
<dbReference type="Proteomes" id="UP000198481">
    <property type="component" value="Chromosome I"/>
</dbReference>
<dbReference type="AlphaFoldDB" id="A0A1H1ZNR0"/>
<reference evidence="2" key="1">
    <citation type="submission" date="2016-10" db="EMBL/GenBank/DDBJ databases">
        <authorList>
            <person name="Varghese N."/>
            <person name="Submissions S."/>
        </authorList>
    </citation>
    <scope>NUCLEOTIDE SEQUENCE [LARGE SCALE GENOMIC DNA]</scope>
    <source>
        <strain evidence="2">LMG 26867</strain>
    </source>
</reference>
<proteinExistence type="predicted"/>
<dbReference type="EMBL" id="LT629762">
    <property type="protein sequence ID" value="SDT35052.1"/>
    <property type="molecule type" value="Genomic_DNA"/>
</dbReference>
<evidence type="ECO:0000313" key="1">
    <source>
        <dbReference type="EMBL" id="SDT35052.1"/>
    </source>
</evidence>
<sequence>MSTDAQLIGESPARFAGAILGESRIDVPGALTLIAGADVGINRALAREDINGVAILIAPTDVFVGDQIEVFIRHPDSPVLPIIWFTVPADYDGGPLVRRIPANAIPEGFSHWFYRVNGVESGHLKVLVKTELPGGIDPQSEYPGHRLLRPPVIAPSIIDGTQDVIVTVPPWQGMRHNDSVAFQYVDWHITHRVQRSEVGQAVALTISREMIEADGSGQALLQYWITDEVGNMASDHSIGLMVDIQDANHAQRLPAPVVSETDQDNAIYMTTLGAKSVSVTIATPAALFAATDVVELDWRGEPRTGLPQPFTESRTVAAQSALTFEVSNAVVQRLAGGFAHVAYTHITASGERRSSRYVQVFIVGNTRRID</sequence>
<gene>
    <name evidence="1" type="ORF">SAMN05216222_4001</name>
</gene>
<protein>
    <submittedName>
        <fullName evidence="1">Uncharacterized protein</fullName>
    </submittedName>
</protein>
<name>A0A1H1ZNR0_9PSED</name>
<accession>A0A1H1ZNR0</accession>
<dbReference type="RefSeq" id="WP_092278582.1">
    <property type="nucleotide sequence ID" value="NZ_LT629762.1"/>
</dbReference>
<evidence type="ECO:0000313" key="2">
    <source>
        <dbReference type="Proteomes" id="UP000198481"/>
    </source>
</evidence>